<dbReference type="InterPro" id="IPR001623">
    <property type="entry name" value="DnaJ_domain"/>
</dbReference>
<dbReference type="PROSITE" id="PS50005">
    <property type="entry name" value="TPR"/>
    <property type="match status" value="1"/>
</dbReference>
<dbReference type="CDD" id="cd06257">
    <property type="entry name" value="DnaJ"/>
    <property type="match status" value="1"/>
</dbReference>
<dbReference type="InterPro" id="IPR003582">
    <property type="entry name" value="ShKT_dom"/>
</dbReference>
<dbReference type="Gene3D" id="1.25.40.10">
    <property type="entry name" value="Tetratricopeptide repeat domain"/>
    <property type="match status" value="1"/>
</dbReference>
<dbReference type="SMART" id="SM00271">
    <property type="entry name" value="DnaJ"/>
    <property type="match status" value="1"/>
</dbReference>
<evidence type="ECO:0000256" key="2">
    <source>
        <dbReference type="ARBA" id="ARBA00022803"/>
    </source>
</evidence>
<dbReference type="SUPFAM" id="SSF46565">
    <property type="entry name" value="Chaperone J-domain"/>
    <property type="match status" value="1"/>
</dbReference>
<dbReference type="InterPro" id="IPR011990">
    <property type="entry name" value="TPR-like_helical_dom_sf"/>
</dbReference>
<keyword evidence="4" id="KW-0175">Coiled coil</keyword>
<dbReference type="PANTHER" id="PTHR45188:SF2">
    <property type="entry name" value="DNAJ HOMOLOG SUBFAMILY C MEMBER 7"/>
    <property type="match status" value="1"/>
</dbReference>
<keyword evidence="5" id="KW-0732">Signal</keyword>
<evidence type="ECO:0000259" key="6">
    <source>
        <dbReference type="PROSITE" id="PS50076"/>
    </source>
</evidence>
<feature type="chain" id="PRO_5030671848" description="J domain-containing protein" evidence="5">
    <location>
        <begin position="32"/>
        <end position="659"/>
    </location>
</feature>
<dbReference type="Gene3D" id="1.10.287.110">
    <property type="entry name" value="DnaJ domain"/>
    <property type="match status" value="1"/>
</dbReference>
<dbReference type="PANTHER" id="PTHR45188">
    <property type="entry name" value="DNAJ PROTEIN P58IPK HOMOLOG"/>
    <property type="match status" value="1"/>
</dbReference>
<keyword evidence="1" id="KW-0677">Repeat</keyword>
<dbReference type="SMART" id="SM00028">
    <property type="entry name" value="TPR"/>
    <property type="match status" value="4"/>
</dbReference>
<evidence type="ECO:0000256" key="1">
    <source>
        <dbReference type="ARBA" id="ARBA00022737"/>
    </source>
</evidence>
<evidence type="ECO:0000256" key="3">
    <source>
        <dbReference type="PROSITE-ProRule" id="PRU00339"/>
    </source>
</evidence>
<dbReference type="Pfam" id="PF00226">
    <property type="entry name" value="DnaJ"/>
    <property type="match status" value="1"/>
</dbReference>
<accession>A0A7S4A9Z2</accession>
<dbReference type="SUPFAM" id="SSF48452">
    <property type="entry name" value="TPR-like"/>
    <property type="match status" value="1"/>
</dbReference>
<feature type="repeat" description="TPR" evidence="3">
    <location>
        <begin position="512"/>
        <end position="545"/>
    </location>
</feature>
<sequence length="659" mass="74203">MTIMHHYEYSLSRLLVWTIAILATLLGVAGAAVTETEPMIVASLEVKLNSNIPEGGVDKEVNEDGEEIHCEDWAAMGECKKNPRFMLEYCAGSCSATASKVVIHVYEGEDVGVAAFRFAEEYSSSFESTTETQESVMKVAQAMQEVLEEQNYEPPKELTHCGKRQCSAGKLWKRAEEMRKADMHDDAGADLIRALLKTGIEVDFIERCKRSLQWAFGSIQRQREREKKEAIEEAKLEVRKEEERAAMDEAFKRKEEYEGDLLKFGVKIQDSIAEHAANGSTASSASIGADGTVETEINNDVEDLILDVKRTFVGAGPKGGNCSEVFQLTKKVRPSDKTTEILLIEARCHEMMGDHKSALSAAGRLVQKAASYTPWVNDSPRMIAVTLGANAAMQLGLSQNALSFYQTVLKFDPEQQKTRKQYRGLKKVVKLMDKADEQIEKGYNKAASAFVDDCLSAMRGLDVDSPLFRSKIQLKQCTILSGMGKYDEALANCDSAVEQRAGNDSVSAESLKEAYLVRGEALLLDMDYDEAVQDFRMAFDMIPENEDHMQEKRELNQKLQQTRRQQEMWNGGGKDMQYNENTGYPDGRPPQRDHAKILQLPIDLDERSKEIKCAWLKKQFKVLVRKFHPDKYKGNKKRAARKFKEVKEAKEIISKAWNC</sequence>
<reference evidence="7" key="1">
    <citation type="submission" date="2021-01" db="EMBL/GenBank/DDBJ databases">
        <authorList>
            <person name="Corre E."/>
            <person name="Pelletier E."/>
            <person name="Niang G."/>
            <person name="Scheremetjew M."/>
            <person name="Finn R."/>
            <person name="Kale V."/>
            <person name="Holt S."/>
            <person name="Cochrane G."/>
            <person name="Meng A."/>
            <person name="Brown T."/>
            <person name="Cohen L."/>
        </authorList>
    </citation>
    <scope>NUCLEOTIDE SEQUENCE</scope>
    <source>
        <strain evidence="7">10249 10 AB</strain>
    </source>
</reference>
<dbReference type="EMBL" id="HBIX01001347">
    <property type="protein sequence ID" value="CAE0708297.1"/>
    <property type="molecule type" value="Transcribed_RNA"/>
</dbReference>
<protein>
    <recommendedName>
        <fullName evidence="6">J domain-containing protein</fullName>
    </recommendedName>
</protein>
<dbReference type="Pfam" id="PF01549">
    <property type="entry name" value="ShK"/>
    <property type="match status" value="1"/>
</dbReference>
<feature type="coiled-coil region" evidence="4">
    <location>
        <begin position="221"/>
        <end position="260"/>
    </location>
</feature>
<organism evidence="7">
    <name type="scientific">Pseudo-nitzschia australis</name>
    <dbReference type="NCBI Taxonomy" id="44445"/>
    <lineage>
        <taxon>Eukaryota</taxon>
        <taxon>Sar</taxon>
        <taxon>Stramenopiles</taxon>
        <taxon>Ochrophyta</taxon>
        <taxon>Bacillariophyta</taxon>
        <taxon>Bacillariophyceae</taxon>
        <taxon>Bacillariophycidae</taxon>
        <taxon>Bacillariales</taxon>
        <taxon>Bacillariaceae</taxon>
        <taxon>Pseudo-nitzschia</taxon>
    </lineage>
</organism>
<dbReference type="InterPro" id="IPR036869">
    <property type="entry name" value="J_dom_sf"/>
</dbReference>
<dbReference type="AlphaFoldDB" id="A0A7S4A9Z2"/>
<dbReference type="InterPro" id="IPR019734">
    <property type="entry name" value="TPR_rpt"/>
</dbReference>
<evidence type="ECO:0000313" key="7">
    <source>
        <dbReference type="EMBL" id="CAE0708297.1"/>
    </source>
</evidence>
<feature type="domain" description="J" evidence="6">
    <location>
        <begin position="593"/>
        <end position="658"/>
    </location>
</feature>
<feature type="signal peptide" evidence="5">
    <location>
        <begin position="1"/>
        <end position="31"/>
    </location>
</feature>
<keyword evidence="2 3" id="KW-0802">TPR repeat</keyword>
<gene>
    <name evidence="7" type="ORF">PAUS00366_LOCUS1017</name>
</gene>
<dbReference type="PROSITE" id="PS50076">
    <property type="entry name" value="DNAJ_2"/>
    <property type="match status" value="1"/>
</dbReference>
<proteinExistence type="predicted"/>
<name>A0A7S4A9Z2_9STRA</name>
<evidence type="ECO:0000256" key="4">
    <source>
        <dbReference type="SAM" id="Coils"/>
    </source>
</evidence>
<evidence type="ECO:0000256" key="5">
    <source>
        <dbReference type="SAM" id="SignalP"/>
    </source>
</evidence>